<dbReference type="Proteomes" id="UP001501510">
    <property type="component" value="Unassembled WGS sequence"/>
</dbReference>
<accession>A0ABP3V798</accession>
<dbReference type="EMBL" id="BAAACG010000019">
    <property type="protein sequence ID" value="GAA0748121.1"/>
    <property type="molecule type" value="Genomic_DNA"/>
</dbReference>
<keyword evidence="2" id="KW-1185">Reference proteome</keyword>
<gene>
    <name evidence="1" type="ORF">GCM10008906_38050</name>
</gene>
<reference evidence="2" key="1">
    <citation type="journal article" date="2019" name="Int. J. Syst. Evol. Microbiol.">
        <title>The Global Catalogue of Microorganisms (GCM) 10K type strain sequencing project: providing services to taxonomists for standard genome sequencing and annotation.</title>
        <authorList>
            <consortium name="The Broad Institute Genomics Platform"/>
            <consortium name="The Broad Institute Genome Sequencing Center for Infectious Disease"/>
            <person name="Wu L."/>
            <person name="Ma J."/>
        </authorList>
    </citation>
    <scope>NUCLEOTIDE SEQUENCE [LARGE SCALE GENOMIC DNA]</scope>
    <source>
        <strain evidence="2">JCM 1407</strain>
    </source>
</reference>
<evidence type="ECO:0000313" key="1">
    <source>
        <dbReference type="EMBL" id="GAA0748121.1"/>
    </source>
</evidence>
<protein>
    <submittedName>
        <fullName evidence="1">Uncharacterized protein</fullName>
    </submittedName>
</protein>
<proteinExistence type="predicted"/>
<sequence>MKNILVYSDNKKFELVLSNLLKKLLLEVNVVVHDTSNIFDYYDYIIIDKDISFDCNIINCGYFFINMDLFKNKKIDINGNVISYGLGNKNTVTISSIEDENKGFVYCIQRYLDVEDNKSIIQPQEIPLDINYENDKELYVCMVAITIALIEKISIKNIKNRLNK</sequence>
<organism evidence="1 2">
    <name type="scientific">Clostridium oceanicum</name>
    <dbReference type="NCBI Taxonomy" id="1543"/>
    <lineage>
        <taxon>Bacteria</taxon>
        <taxon>Bacillati</taxon>
        <taxon>Bacillota</taxon>
        <taxon>Clostridia</taxon>
        <taxon>Eubacteriales</taxon>
        <taxon>Clostridiaceae</taxon>
        <taxon>Clostridium</taxon>
    </lineage>
</organism>
<evidence type="ECO:0000313" key="2">
    <source>
        <dbReference type="Proteomes" id="UP001501510"/>
    </source>
</evidence>
<dbReference type="RefSeq" id="WP_343764401.1">
    <property type="nucleotide sequence ID" value="NZ_BAAACG010000019.1"/>
</dbReference>
<comment type="caution">
    <text evidence="1">The sequence shown here is derived from an EMBL/GenBank/DDBJ whole genome shotgun (WGS) entry which is preliminary data.</text>
</comment>
<name>A0ABP3V798_9CLOT</name>